<feature type="transmembrane region" description="Helical" evidence="3">
    <location>
        <begin position="130"/>
        <end position="151"/>
    </location>
</feature>
<keyword evidence="1" id="KW-0677">Repeat</keyword>
<keyword evidence="3" id="KW-1133">Transmembrane helix</keyword>
<dbReference type="GO" id="GO:0042302">
    <property type="term" value="F:structural constituent of cuticle"/>
    <property type="evidence" value="ECO:0007669"/>
    <property type="project" value="InterPro"/>
</dbReference>
<dbReference type="GO" id="GO:0005581">
    <property type="term" value="C:collagen trimer"/>
    <property type="evidence" value="ECO:0007669"/>
    <property type="project" value="UniProtKB-KW"/>
</dbReference>
<dbReference type="AlphaFoldDB" id="J9E6S1"/>
<keyword evidence="3" id="KW-0812">Transmembrane</keyword>
<feature type="domain" description="Nematode cuticle collagen N-terminal" evidence="4">
    <location>
        <begin position="132"/>
        <end position="176"/>
    </location>
</feature>
<dbReference type="InterPro" id="IPR002486">
    <property type="entry name" value="Col_cuticle_N"/>
</dbReference>
<organism evidence="5 6">
    <name type="scientific">Wuchereria bancrofti</name>
    <dbReference type="NCBI Taxonomy" id="6293"/>
    <lineage>
        <taxon>Eukaryota</taxon>
        <taxon>Metazoa</taxon>
        <taxon>Ecdysozoa</taxon>
        <taxon>Nematoda</taxon>
        <taxon>Chromadorea</taxon>
        <taxon>Rhabditida</taxon>
        <taxon>Spirurina</taxon>
        <taxon>Spiruromorpha</taxon>
        <taxon>Filarioidea</taxon>
        <taxon>Onchocercidae</taxon>
        <taxon>Wuchereria</taxon>
    </lineage>
</organism>
<dbReference type="PANTHER" id="PTHR24637:SF421">
    <property type="entry name" value="CUTICLE COLLAGEN DPY-2"/>
    <property type="match status" value="1"/>
</dbReference>
<keyword evidence="5" id="KW-0176">Collagen</keyword>
<comment type="caution">
    <text evidence="5">The sequence shown here is derived from an EMBL/GenBank/DDBJ whole genome shotgun (WGS) entry which is preliminary data.</text>
</comment>
<evidence type="ECO:0000256" key="1">
    <source>
        <dbReference type="ARBA" id="ARBA00022737"/>
    </source>
</evidence>
<evidence type="ECO:0000256" key="2">
    <source>
        <dbReference type="SAM" id="MobiDB-lite"/>
    </source>
</evidence>
<proteinExistence type="predicted"/>
<dbReference type="SMART" id="SM01088">
    <property type="entry name" value="Col_cuticle_N"/>
    <property type="match status" value="1"/>
</dbReference>
<dbReference type="Gene3D" id="1.20.5.320">
    <property type="entry name" value="6-Phosphogluconate Dehydrogenase, domain 3"/>
    <property type="match status" value="1"/>
</dbReference>
<evidence type="ECO:0000313" key="6">
    <source>
        <dbReference type="Proteomes" id="UP000004810"/>
    </source>
</evidence>
<dbReference type="PANTHER" id="PTHR24637">
    <property type="entry name" value="COLLAGEN"/>
    <property type="match status" value="1"/>
</dbReference>
<evidence type="ECO:0000259" key="4">
    <source>
        <dbReference type="SMART" id="SM01088"/>
    </source>
</evidence>
<reference evidence="6" key="1">
    <citation type="submission" date="2012-08" db="EMBL/GenBank/DDBJ databases">
        <title>The Genome Sequence of Wuchereria bancrofti.</title>
        <authorList>
            <person name="Nutman T.B."/>
            <person name="Fink D.L."/>
            <person name="Russ C."/>
            <person name="Young S."/>
            <person name="Zeng Q."/>
            <person name="Koehrsen M."/>
            <person name="Alvarado L."/>
            <person name="Berlin A."/>
            <person name="Chapman S.B."/>
            <person name="Chen Z."/>
            <person name="Freedman E."/>
            <person name="Gellesch M."/>
            <person name="Goldberg J."/>
            <person name="Griggs A."/>
            <person name="Gujja S."/>
            <person name="Heilman E.R."/>
            <person name="Heiman D."/>
            <person name="Hepburn T."/>
            <person name="Howarth C."/>
            <person name="Jen D."/>
            <person name="Larson L."/>
            <person name="Lewis B."/>
            <person name="Mehta T."/>
            <person name="Park D."/>
            <person name="Pearson M."/>
            <person name="Roberts A."/>
            <person name="Saif S."/>
            <person name="Shea T."/>
            <person name="Shenoy N."/>
            <person name="Sisk P."/>
            <person name="Stolte C."/>
            <person name="Sykes S."/>
            <person name="Walk T."/>
            <person name="White J."/>
            <person name="Yandava C."/>
            <person name="Haas B."/>
            <person name="Henn M.R."/>
            <person name="Nusbaum C."/>
            <person name="Birren B."/>
        </authorList>
    </citation>
    <scope>NUCLEOTIDE SEQUENCE [LARGE SCALE GENOMIC DNA]</scope>
    <source>
        <strain evidence="6">NA</strain>
    </source>
</reference>
<evidence type="ECO:0000313" key="5">
    <source>
        <dbReference type="EMBL" id="EJW72677.1"/>
    </source>
</evidence>
<protein>
    <submittedName>
        <fullName evidence="5">Nematode cuticle collagen domain-containing protein</fullName>
    </submittedName>
</protein>
<dbReference type="Pfam" id="PF01484">
    <property type="entry name" value="Col_cuticle_N"/>
    <property type="match status" value="1"/>
</dbReference>
<feature type="region of interest" description="Disordered" evidence="2">
    <location>
        <begin position="93"/>
        <end position="113"/>
    </location>
</feature>
<dbReference type="Proteomes" id="UP000004810">
    <property type="component" value="Unassembled WGS sequence"/>
</dbReference>
<sequence>MLNVKERRLWRSPRQTNFYYYSPMSNEETSSYDLIRPYSDPRAIQAQTVYDISGRTQILVYRKWEQEFMIFHDQVYQNPACCSCKIGEAGEVGLPGPPGDPGTDGLPGKNGRRGPDAIEGLDFRYCRKSLFMNTTATICSVIVTPLIYYYIQIIQTTLTYEIEFCKQRSKNMWKEYANIEKMLNVKERRLWRSPRQTNFYYYSPMSNEETSSYDLIRPYSDPRAIQAQTVYDISGPYSNLGLPQVGTGVYDIPRPYLEPQVPQTEVYQNPACCSCKIGEAGEVGLPGPPGDPGFEFNFE</sequence>
<keyword evidence="3" id="KW-0472">Membrane</keyword>
<name>J9E6S1_WUCBA</name>
<accession>J9E6S1</accession>
<gene>
    <name evidence="5" type="ORF">WUBG_16415</name>
</gene>
<dbReference type="EMBL" id="ADBV01015653">
    <property type="protein sequence ID" value="EJW72677.1"/>
    <property type="molecule type" value="Genomic_DNA"/>
</dbReference>
<evidence type="ECO:0000256" key="3">
    <source>
        <dbReference type="SAM" id="Phobius"/>
    </source>
</evidence>